<dbReference type="PANTHER" id="PTHR33601">
    <property type="entry name" value="PROTEIN LITTLE ZIPPER 4"/>
    <property type="match status" value="1"/>
</dbReference>
<dbReference type="PANTHER" id="PTHR33601:SF22">
    <property type="entry name" value="PROTEIN LITTLE ZIPPER 1"/>
    <property type="match status" value="1"/>
</dbReference>
<gene>
    <name evidence="2" type="ORF">HRI_000636300</name>
</gene>
<feature type="region of interest" description="Disordered" evidence="1">
    <location>
        <begin position="1"/>
        <end position="22"/>
    </location>
</feature>
<name>A0A9W7H5B2_HIBTR</name>
<evidence type="ECO:0000313" key="3">
    <source>
        <dbReference type="Proteomes" id="UP001165190"/>
    </source>
</evidence>
<protein>
    <submittedName>
        <fullName evidence="2">LITTLE ZIPPER 2</fullName>
    </submittedName>
</protein>
<evidence type="ECO:0000313" key="2">
    <source>
        <dbReference type="EMBL" id="GMI69670.1"/>
    </source>
</evidence>
<comment type="caution">
    <text evidence="2">The sequence shown here is derived from an EMBL/GenBank/DDBJ whole genome shotgun (WGS) entry which is preliminary data.</text>
</comment>
<reference evidence="2" key="1">
    <citation type="submission" date="2023-05" db="EMBL/GenBank/DDBJ databases">
        <title>Genome and transcriptome analyses reveal genes involved in the formation of fine ridges on petal epidermal cells in Hibiscus trionum.</title>
        <authorList>
            <person name="Koshimizu S."/>
            <person name="Masuda S."/>
            <person name="Ishii T."/>
            <person name="Shirasu K."/>
            <person name="Hoshino A."/>
            <person name="Arita M."/>
        </authorList>
    </citation>
    <scope>NUCLEOTIDE SEQUENCE</scope>
    <source>
        <strain evidence="2">Hamamatsu line</strain>
    </source>
</reference>
<proteinExistence type="predicted"/>
<organism evidence="2 3">
    <name type="scientific">Hibiscus trionum</name>
    <name type="common">Flower of an hour</name>
    <dbReference type="NCBI Taxonomy" id="183268"/>
    <lineage>
        <taxon>Eukaryota</taxon>
        <taxon>Viridiplantae</taxon>
        <taxon>Streptophyta</taxon>
        <taxon>Embryophyta</taxon>
        <taxon>Tracheophyta</taxon>
        <taxon>Spermatophyta</taxon>
        <taxon>Magnoliopsida</taxon>
        <taxon>eudicotyledons</taxon>
        <taxon>Gunneridae</taxon>
        <taxon>Pentapetalae</taxon>
        <taxon>rosids</taxon>
        <taxon>malvids</taxon>
        <taxon>Malvales</taxon>
        <taxon>Malvaceae</taxon>
        <taxon>Malvoideae</taxon>
        <taxon>Hibiscus</taxon>
    </lineage>
</organism>
<dbReference type="InterPro" id="IPR039312">
    <property type="entry name" value="ZPR"/>
</dbReference>
<dbReference type="AlphaFoldDB" id="A0A9W7H5B2"/>
<dbReference type="EMBL" id="BSYR01000006">
    <property type="protein sequence ID" value="GMI69670.1"/>
    <property type="molecule type" value="Genomic_DNA"/>
</dbReference>
<evidence type="ECO:0000256" key="1">
    <source>
        <dbReference type="SAM" id="MobiDB-lite"/>
    </source>
</evidence>
<keyword evidence="3" id="KW-1185">Reference proteome</keyword>
<sequence length="97" mass="11682">MCFTSSESGPSNSLSRKRSYRRQHIRVPRLSRWRRLRKKKMVEADDMERKNLKLYMENQSILKQNEALRNKALLLHQENETLLAQLQNKFSNPQNHM</sequence>
<feature type="compositionally biased region" description="Polar residues" evidence="1">
    <location>
        <begin position="1"/>
        <end position="14"/>
    </location>
</feature>
<dbReference type="OrthoDB" id="1918054at2759"/>
<accession>A0A9W7H5B2</accession>
<dbReference type="Proteomes" id="UP001165190">
    <property type="component" value="Unassembled WGS sequence"/>
</dbReference>